<keyword evidence="15" id="KW-1185">Reference proteome</keyword>
<evidence type="ECO:0000256" key="2">
    <source>
        <dbReference type="ARBA" id="ARBA00012255"/>
    </source>
</evidence>
<evidence type="ECO:0000256" key="7">
    <source>
        <dbReference type="ARBA" id="ARBA00042722"/>
    </source>
</evidence>
<keyword evidence="3" id="KW-0378">Hydrolase</keyword>
<sequence>MGTPTVQARIKGSIFGVAVVDALGGPVEFQPRGSFPPVTHLMHNDTFNVPPGTWTDDTSMTLCLAQSLIASRGSFIPQAAIRNYIKWYANGYLSATDECFDIGGGTRQALTIWKRYFDRSPHLRDDDPNGHQGGQPEIDKALKREMFCGNGSLMRVAPIGLVYFRDMARALSNAALSSNATHPYPTCAECCQIYTRLIVRAMNAASKEDLAKEFASTVFTDVKVKQRLDRYSSLADWENTDEDDIKSSGYVLSTLEAALWAFFTTSTFQSGAFKVVNLGYDADTVGAVYGGLGGAYYGIGEIPPEWIAGLQKKEVVEEIASGLCSLSS</sequence>
<keyword evidence="12" id="KW-0479">Metal-binding</keyword>
<dbReference type="InterPro" id="IPR036705">
    <property type="entry name" value="Ribosyl_crysJ1_sf"/>
</dbReference>
<keyword evidence="12" id="KW-0460">Magnesium</keyword>
<dbReference type="GO" id="GO:0046872">
    <property type="term" value="F:metal ion binding"/>
    <property type="evidence" value="ECO:0007669"/>
    <property type="project" value="UniProtKB-KW"/>
</dbReference>
<comment type="cofactor">
    <cofactor evidence="12">
        <name>Mg(2+)</name>
        <dbReference type="ChEBI" id="CHEBI:18420"/>
    </cofactor>
    <text evidence="12">Binds 2 magnesium ions per subunit.</text>
</comment>
<feature type="binding site" evidence="12">
    <location>
        <position position="283"/>
    </location>
    <ligand>
        <name>Mg(2+)</name>
        <dbReference type="ChEBI" id="CHEBI:18420"/>
        <label>1</label>
    </ligand>
</feature>
<dbReference type="EC" id="3.2.1.143" evidence="2"/>
<dbReference type="EMBL" id="JACBAD010001833">
    <property type="protein sequence ID" value="KAF7133608.1"/>
    <property type="molecule type" value="Genomic_DNA"/>
</dbReference>
<gene>
    <name evidence="13" type="ORF">CNMCM5793_004737</name>
    <name evidence="14" type="ORF">CNMCM6106_005009</name>
</gene>
<evidence type="ECO:0000256" key="12">
    <source>
        <dbReference type="PIRSR" id="PIRSR605502-1"/>
    </source>
</evidence>
<dbReference type="EMBL" id="JACBAF010001998">
    <property type="protein sequence ID" value="KAF7170231.1"/>
    <property type="molecule type" value="Genomic_DNA"/>
</dbReference>
<comment type="catalytic activity">
    <reaction evidence="11">
        <text>alpha-NAD(+) + H2O = ADP-D-ribose + nicotinamide + H(+)</text>
        <dbReference type="Rhea" id="RHEA:68792"/>
        <dbReference type="ChEBI" id="CHEBI:15377"/>
        <dbReference type="ChEBI" id="CHEBI:15378"/>
        <dbReference type="ChEBI" id="CHEBI:17154"/>
        <dbReference type="ChEBI" id="CHEBI:57967"/>
        <dbReference type="ChEBI" id="CHEBI:77017"/>
    </reaction>
</comment>
<dbReference type="InterPro" id="IPR005502">
    <property type="entry name" value="Ribosyl_crysJ1"/>
</dbReference>
<dbReference type="InterPro" id="IPR050792">
    <property type="entry name" value="ADP-ribosylglycohydrolase"/>
</dbReference>
<evidence type="ECO:0000256" key="8">
    <source>
        <dbReference type="ARBA" id="ARBA00042850"/>
    </source>
</evidence>
<feature type="binding site" evidence="12">
    <location>
        <position position="281"/>
    </location>
    <ligand>
        <name>Mg(2+)</name>
        <dbReference type="ChEBI" id="CHEBI:18420"/>
        <label>1</label>
    </ligand>
</feature>
<evidence type="ECO:0000256" key="10">
    <source>
        <dbReference type="ARBA" id="ARBA00043193"/>
    </source>
</evidence>
<dbReference type="Pfam" id="PF03747">
    <property type="entry name" value="ADP_ribosyl_GH"/>
    <property type="match status" value="1"/>
</dbReference>
<name>A0A8H6QBU3_9EURO</name>
<reference evidence="14" key="1">
    <citation type="submission" date="2020-06" db="EMBL/GenBank/DDBJ databases">
        <title>Draft genome sequences of strains closely related to Aspergillus parafelis and Aspergillus hiratsukae.</title>
        <authorList>
            <person name="Dos Santos R.A.C."/>
            <person name="Rivero-Menendez O."/>
            <person name="Steenwyk J.L."/>
            <person name="Mead M.E."/>
            <person name="Goldman G.H."/>
            <person name="Alastruey-Izquierdo A."/>
            <person name="Rokas A."/>
        </authorList>
    </citation>
    <scope>NUCLEOTIDE SEQUENCE</scope>
    <source>
        <strain evidence="13">CNM-CM5793</strain>
        <strain evidence="14">CNM-CM6106</strain>
    </source>
</reference>
<evidence type="ECO:0000313" key="13">
    <source>
        <dbReference type="EMBL" id="KAF7133608.1"/>
    </source>
</evidence>
<accession>A0A8H6QBU3</accession>
<evidence type="ECO:0000256" key="3">
    <source>
        <dbReference type="ARBA" id="ARBA00022801"/>
    </source>
</evidence>
<dbReference type="GO" id="GO:0004649">
    <property type="term" value="F:poly(ADP-ribose) glycohydrolase activity"/>
    <property type="evidence" value="ECO:0007669"/>
    <property type="project" value="UniProtKB-EC"/>
</dbReference>
<dbReference type="SUPFAM" id="SSF101478">
    <property type="entry name" value="ADP-ribosylglycohydrolase"/>
    <property type="match status" value="1"/>
</dbReference>
<dbReference type="AlphaFoldDB" id="A0A8H6QBU3"/>
<evidence type="ECO:0000256" key="9">
    <source>
        <dbReference type="ARBA" id="ARBA00043187"/>
    </source>
</evidence>
<comment type="caution">
    <text evidence="14">The sequence shown here is derived from an EMBL/GenBank/DDBJ whole genome shotgun (WGS) entry which is preliminary data.</text>
</comment>
<evidence type="ECO:0000313" key="14">
    <source>
        <dbReference type="EMBL" id="KAF7170231.1"/>
    </source>
</evidence>
<evidence type="ECO:0000256" key="1">
    <source>
        <dbReference type="ARBA" id="ARBA00010702"/>
    </source>
</evidence>
<feature type="binding site" evidence="12">
    <location>
        <position position="55"/>
    </location>
    <ligand>
        <name>Mg(2+)</name>
        <dbReference type="ChEBI" id="CHEBI:18420"/>
        <label>1</label>
    </ligand>
</feature>
<dbReference type="Gene3D" id="1.10.4080.10">
    <property type="entry name" value="ADP-ribosylation/Crystallin J1"/>
    <property type="match status" value="1"/>
</dbReference>
<dbReference type="PANTHER" id="PTHR16222">
    <property type="entry name" value="ADP-RIBOSYLGLYCOHYDROLASE"/>
    <property type="match status" value="1"/>
</dbReference>
<evidence type="ECO:0000256" key="6">
    <source>
        <dbReference type="ARBA" id="ARBA00042471"/>
    </source>
</evidence>
<evidence type="ECO:0000256" key="11">
    <source>
        <dbReference type="ARBA" id="ARBA00049015"/>
    </source>
</evidence>
<feature type="binding site" evidence="12">
    <location>
        <position position="57"/>
    </location>
    <ligand>
        <name>Mg(2+)</name>
        <dbReference type="ChEBI" id="CHEBI:18420"/>
        <label>1</label>
    </ligand>
</feature>
<feature type="binding site" evidence="12">
    <location>
        <position position="56"/>
    </location>
    <ligand>
        <name>Mg(2+)</name>
        <dbReference type="ChEBI" id="CHEBI:18420"/>
        <label>1</label>
    </ligand>
</feature>
<proteinExistence type="inferred from homology"/>
<dbReference type="Proteomes" id="UP000662466">
    <property type="component" value="Unassembled WGS sequence"/>
</dbReference>
<evidence type="ECO:0000256" key="5">
    <source>
        <dbReference type="ARBA" id="ARBA00042398"/>
    </source>
</evidence>
<feature type="binding site" evidence="12">
    <location>
        <position position="284"/>
    </location>
    <ligand>
        <name>Mg(2+)</name>
        <dbReference type="ChEBI" id="CHEBI:18420"/>
        <label>1</label>
    </ligand>
</feature>
<dbReference type="PANTHER" id="PTHR16222:SF24">
    <property type="entry name" value="ADP-RIBOSYLHYDROLASE ARH3"/>
    <property type="match status" value="1"/>
</dbReference>
<organism evidence="14 16">
    <name type="scientific">Aspergillus hiratsukae</name>
    <dbReference type="NCBI Taxonomy" id="1194566"/>
    <lineage>
        <taxon>Eukaryota</taxon>
        <taxon>Fungi</taxon>
        <taxon>Dikarya</taxon>
        <taxon>Ascomycota</taxon>
        <taxon>Pezizomycotina</taxon>
        <taxon>Eurotiomycetes</taxon>
        <taxon>Eurotiomycetidae</taxon>
        <taxon>Eurotiales</taxon>
        <taxon>Aspergillaceae</taxon>
        <taxon>Aspergillus</taxon>
        <taxon>Aspergillus subgen. Fumigati</taxon>
    </lineage>
</organism>
<dbReference type="Proteomes" id="UP000630445">
    <property type="component" value="Unassembled WGS sequence"/>
</dbReference>
<evidence type="ECO:0000313" key="15">
    <source>
        <dbReference type="Proteomes" id="UP000630445"/>
    </source>
</evidence>
<evidence type="ECO:0000256" key="4">
    <source>
        <dbReference type="ARBA" id="ARBA00041057"/>
    </source>
</evidence>
<dbReference type="OrthoDB" id="2021138at2759"/>
<protein>
    <recommendedName>
        <fullName evidence="4">ADP-ribosylhydrolase ARH3</fullName>
        <ecNumber evidence="2">3.2.1.143</ecNumber>
    </recommendedName>
    <alternativeName>
        <fullName evidence="5">ADP-ribose glycohydrolase ARH3</fullName>
    </alternativeName>
    <alternativeName>
        <fullName evidence="6">ADP-ribosylhydrolase 3</fullName>
    </alternativeName>
    <alternativeName>
        <fullName evidence="9">O-acetyl-ADP-ribose deacetylase ARH3</fullName>
    </alternativeName>
    <alternativeName>
        <fullName evidence="10">Poly(ADP-ribose) glycohydrolase ARH3</fullName>
    </alternativeName>
    <alternativeName>
        <fullName evidence="8">[Protein ADP-ribosylarginine] hydrolase-like protein 2</fullName>
    </alternativeName>
    <alternativeName>
        <fullName evidence="7">[Protein ADP-ribosylserine] hydrolase</fullName>
    </alternativeName>
</protein>
<comment type="similarity">
    <text evidence="1">Belongs to the ADP-ribosylglycohydrolase family.</text>
</comment>
<evidence type="ECO:0000313" key="16">
    <source>
        <dbReference type="Proteomes" id="UP000662466"/>
    </source>
</evidence>